<gene>
    <name evidence="2" type="ORF">MM415A06928_0011</name>
    <name evidence="1" type="ORF">MM415B01524_0002</name>
</gene>
<organism evidence="2">
    <name type="scientific">viral metagenome</name>
    <dbReference type="NCBI Taxonomy" id="1070528"/>
    <lineage>
        <taxon>unclassified sequences</taxon>
        <taxon>metagenomes</taxon>
        <taxon>organismal metagenomes</taxon>
    </lineage>
</organism>
<reference evidence="2" key="1">
    <citation type="submission" date="2020-03" db="EMBL/GenBank/DDBJ databases">
        <title>The deep terrestrial virosphere.</title>
        <authorList>
            <person name="Holmfeldt K."/>
            <person name="Nilsson E."/>
            <person name="Simone D."/>
            <person name="Lopez-Fernandez M."/>
            <person name="Wu X."/>
            <person name="de Brujin I."/>
            <person name="Lundin D."/>
            <person name="Andersson A."/>
            <person name="Bertilsson S."/>
            <person name="Dopson M."/>
        </authorList>
    </citation>
    <scope>NUCLEOTIDE SEQUENCE</scope>
    <source>
        <strain evidence="2">MM415A06928</strain>
        <strain evidence="1">MM415B01524</strain>
    </source>
</reference>
<name>A0A6M3JHN9_9ZZZZ</name>
<dbReference type="EMBL" id="MT141611">
    <property type="protein sequence ID" value="QJA68377.1"/>
    <property type="molecule type" value="Genomic_DNA"/>
</dbReference>
<evidence type="ECO:0000313" key="2">
    <source>
        <dbReference type="EMBL" id="QJA68377.1"/>
    </source>
</evidence>
<protein>
    <submittedName>
        <fullName evidence="2">Uncharacterized protein</fullName>
    </submittedName>
</protein>
<proteinExistence type="predicted"/>
<accession>A0A6M3JHN9</accession>
<dbReference type="EMBL" id="MT141302">
    <property type="protein sequence ID" value="QJA57965.1"/>
    <property type="molecule type" value="Genomic_DNA"/>
</dbReference>
<sequence length="89" mass="10376">MATELQNEIDLMWTARDTHCLMVYRARSCSDLHAADMHLTHVIGKVLARCDNETTRQHCRMIYDAIATDHIDRAFLDRQTARTIAEWTE</sequence>
<dbReference type="AlphaFoldDB" id="A0A6M3JHN9"/>
<evidence type="ECO:0000313" key="1">
    <source>
        <dbReference type="EMBL" id="QJA57965.1"/>
    </source>
</evidence>